<name>A0A8J2XUP4_9BURK</name>
<dbReference type="Proteomes" id="UP000620266">
    <property type="component" value="Unassembled WGS sequence"/>
</dbReference>
<feature type="transmembrane region" description="Helical" evidence="2">
    <location>
        <begin position="151"/>
        <end position="171"/>
    </location>
</feature>
<dbReference type="PANTHER" id="PTHR30487:SF0">
    <property type="entry name" value="PREPILIN LEADER PEPTIDASE_N-METHYLTRANSFERASE-RELATED"/>
    <property type="match status" value="1"/>
</dbReference>
<feature type="transmembrane region" description="Helical" evidence="2">
    <location>
        <begin position="55"/>
        <end position="75"/>
    </location>
</feature>
<dbReference type="GO" id="GO:0005886">
    <property type="term" value="C:plasma membrane"/>
    <property type="evidence" value="ECO:0007669"/>
    <property type="project" value="TreeGrafter"/>
</dbReference>
<evidence type="ECO:0000313" key="5">
    <source>
        <dbReference type="Proteomes" id="UP000620266"/>
    </source>
</evidence>
<evidence type="ECO:0000259" key="3">
    <source>
        <dbReference type="Pfam" id="PF01478"/>
    </source>
</evidence>
<keyword evidence="2" id="KW-1133">Transmembrane helix</keyword>
<accession>A0A8J2XUP4</accession>
<feature type="transmembrane region" description="Helical" evidence="2">
    <location>
        <begin position="25"/>
        <end position="43"/>
    </location>
</feature>
<feature type="domain" description="Prepilin type IV endopeptidase peptidase" evidence="3">
    <location>
        <begin position="5"/>
        <end position="109"/>
    </location>
</feature>
<reference evidence="4" key="1">
    <citation type="journal article" date="2014" name="Int. J. Syst. Evol. Microbiol.">
        <title>Complete genome sequence of Corynebacterium casei LMG S-19264T (=DSM 44701T), isolated from a smear-ripened cheese.</title>
        <authorList>
            <consortium name="US DOE Joint Genome Institute (JGI-PGF)"/>
            <person name="Walter F."/>
            <person name="Albersmeier A."/>
            <person name="Kalinowski J."/>
            <person name="Ruckert C."/>
        </authorList>
    </citation>
    <scope>NUCLEOTIDE SEQUENCE</scope>
    <source>
        <strain evidence="4">CCM 7086</strain>
    </source>
</reference>
<dbReference type="EMBL" id="BMCG01000001">
    <property type="protein sequence ID" value="GGB97789.1"/>
    <property type="molecule type" value="Genomic_DNA"/>
</dbReference>
<dbReference type="InterPro" id="IPR000045">
    <property type="entry name" value="Prepilin_IV_endopep_pep"/>
</dbReference>
<comment type="similarity">
    <text evidence="1">Belongs to the peptidase A24 family.</text>
</comment>
<proteinExistence type="inferred from homology"/>
<dbReference type="InterPro" id="IPR050882">
    <property type="entry name" value="Prepilin_peptidase/N-MTase"/>
</dbReference>
<reference evidence="4" key="2">
    <citation type="submission" date="2020-09" db="EMBL/GenBank/DDBJ databases">
        <authorList>
            <person name="Sun Q."/>
            <person name="Sedlacek I."/>
        </authorList>
    </citation>
    <scope>NUCLEOTIDE SEQUENCE</scope>
    <source>
        <strain evidence="4">CCM 7086</strain>
    </source>
</reference>
<comment type="caution">
    <text evidence="4">The sequence shown here is derived from an EMBL/GenBank/DDBJ whole genome shotgun (WGS) entry which is preliminary data.</text>
</comment>
<keyword evidence="2" id="KW-0472">Membrane</keyword>
<sequence length="174" mass="18931">MMTVLVISLCAAVIIYDLLFRRVPNWLLLAAFMSHVGWLVVMGNGLNGIDIWQSLIGGFVGLVLFLPFYALHAMGAGDVKFFALLGLMMGVSALLPIWLIGSVIAGLHAVAWHVASRQLVMLPAWNLLTDKVTGNSWYQAMLKNRKGRRGIPYAAYLAIGAIAISTTRTVFAQG</sequence>
<feature type="transmembrane region" description="Helical" evidence="2">
    <location>
        <begin position="81"/>
        <end position="111"/>
    </location>
</feature>
<dbReference type="PANTHER" id="PTHR30487">
    <property type="entry name" value="TYPE 4 PREPILIN-LIKE PROTEINS LEADER PEPTIDE-PROCESSING ENZYME"/>
    <property type="match status" value="1"/>
</dbReference>
<dbReference type="GO" id="GO:0004190">
    <property type="term" value="F:aspartic-type endopeptidase activity"/>
    <property type="evidence" value="ECO:0007669"/>
    <property type="project" value="InterPro"/>
</dbReference>
<keyword evidence="5" id="KW-1185">Reference proteome</keyword>
<evidence type="ECO:0000256" key="2">
    <source>
        <dbReference type="SAM" id="Phobius"/>
    </source>
</evidence>
<dbReference type="RefSeq" id="WP_188394475.1">
    <property type="nucleotide sequence ID" value="NZ_BMCG01000001.1"/>
</dbReference>
<gene>
    <name evidence="4" type="ORF">GCM10007205_03840</name>
</gene>
<organism evidence="4 5">
    <name type="scientific">Oxalicibacterium flavum</name>
    <dbReference type="NCBI Taxonomy" id="179467"/>
    <lineage>
        <taxon>Bacteria</taxon>
        <taxon>Pseudomonadati</taxon>
        <taxon>Pseudomonadota</taxon>
        <taxon>Betaproteobacteria</taxon>
        <taxon>Burkholderiales</taxon>
        <taxon>Oxalobacteraceae</taxon>
        <taxon>Oxalicibacterium</taxon>
    </lineage>
</organism>
<evidence type="ECO:0000256" key="1">
    <source>
        <dbReference type="ARBA" id="ARBA00005801"/>
    </source>
</evidence>
<keyword evidence="2" id="KW-0812">Transmembrane</keyword>
<evidence type="ECO:0000313" key="4">
    <source>
        <dbReference type="EMBL" id="GGB97789.1"/>
    </source>
</evidence>
<dbReference type="Gene3D" id="1.20.120.1220">
    <property type="match status" value="1"/>
</dbReference>
<protein>
    <submittedName>
        <fullName evidence="4">Membrane protein</fullName>
    </submittedName>
</protein>
<dbReference type="Pfam" id="PF01478">
    <property type="entry name" value="Peptidase_A24"/>
    <property type="match status" value="1"/>
</dbReference>
<dbReference type="GO" id="GO:0006465">
    <property type="term" value="P:signal peptide processing"/>
    <property type="evidence" value="ECO:0007669"/>
    <property type="project" value="TreeGrafter"/>
</dbReference>
<dbReference type="AlphaFoldDB" id="A0A8J2XUP4"/>